<dbReference type="RefSeq" id="WP_131406455.1">
    <property type="nucleotide sequence ID" value="NZ_SJTG01000001.1"/>
</dbReference>
<keyword evidence="3" id="KW-1185">Reference proteome</keyword>
<evidence type="ECO:0000313" key="3">
    <source>
        <dbReference type="Proteomes" id="UP000291822"/>
    </source>
</evidence>
<keyword evidence="1" id="KW-0732">Signal</keyword>
<dbReference type="Proteomes" id="UP000291822">
    <property type="component" value="Unassembled WGS sequence"/>
</dbReference>
<comment type="caution">
    <text evidence="2">The sequence shown here is derived from an EMBL/GenBank/DDBJ whole genome shotgun (WGS) entry which is preliminary data.</text>
</comment>
<gene>
    <name evidence="2" type="ORF">EZM97_00380</name>
</gene>
<organism evidence="2 3">
    <name type="scientific">Dyella soli</name>
    <dbReference type="NCBI Taxonomy" id="522319"/>
    <lineage>
        <taxon>Bacteria</taxon>
        <taxon>Pseudomonadati</taxon>
        <taxon>Pseudomonadota</taxon>
        <taxon>Gammaproteobacteria</taxon>
        <taxon>Lysobacterales</taxon>
        <taxon>Rhodanobacteraceae</taxon>
        <taxon>Dyella</taxon>
    </lineage>
</organism>
<name>A0A4R0YRE0_9GAMM</name>
<feature type="signal peptide" evidence="1">
    <location>
        <begin position="1"/>
        <end position="23"/>
    </location>
</feature>
<evidence type="ECO:0000256" key="1">
    <source>
        <dbReference type="SAM" id="SignalP"/>
    </source>
</evidence>
<evidence type="ECO:0008006" key="4">
    <source>
        <dbReference type="Google" id="ProtNLM"/>
    </source>
</evidence>
<evidence type="ECO:0000313" key="2">
    <source>
        <dbReference type="EMBL" id="TCI11865.1"/>
    </source>
</evidence>
<sequence length="139" mass="15168">MQLIQAVGSLGLVVLCALSSAHAVGSGREASACRPVQSSADAWRRARERVRQLPELASWGGEKLVLDTGKRERIGGQCYDMVYVYAVNPGKDLDLLQVFAVNLASQIIRVEDIPSAEFISLETWRSRRASGESTSHTSH</sequence>
<accession>A0A4R0YRE0</accession>
<reference evidence="2 3" key="1">
    <citation type="submission" date="2019-02" db="EMBL/GenBank/DDBJ databases">
        <title>Dyella amyloliquefaciens sp. nov., isolated from forest soil.</title>
        <authorList>
            <person name="Gao Z.-H."/>
            <person name="Qiu L.-H."/>
        </authorList>
    </citation>
    <scope>NUCLEOTIDE SEQUENCE [LARGE SCALE GENOMIC DNA]</scope>
    <source>
        <strain evidence="2 3">KACC 12747</strain>
    </source>
</reference>
<proteinExistence type="predicted"/>
<dbReference type="EMBL" id="SJTG01000001">
    <property type="protein sequence ID" value="TCI11865.1"/>
    <property type="molecule type" value="Genomic_DNA"/>
</dbReference>
<feature type="chain" id="PRO_5020184895" description="DUF3304 domain-containing protein" evidence="1">
    <location>
        <begin position="24"/>
        <end position="139"/>
    </location>
</feature>
<protein>
    <recommendedName>
        <fullName evidence="4">DUF3304 domain-containing protein</fullName>
    </recommendedName>
</protein>
<dbReference type="AlphaFoldDB" id="A0A4R0YRE0"/>